<feature type="transmembrane region" description="Helical" evidence="1">
    <location>
        <begin position="37"/>
        <end position="57"/>
    </location>
</feature>
<evidence type="ECO:0000313" key="3">
    <source>
        <dbReference type="Proteomes" id="UP000613208"/>
    </source>
</evidence>
<dbReference type="EMBL" id="BLYI01000027">
    <property type="protein sequence ID" value="GFO85019.1"/>
    <property type="molecule type" value="Genomic_DNA"/>
</dbReference>
<accession>A0A916QAR7</accession>
<organism evidence="2 3">
    <name type="scientific">Anaerostipes butyraticus</name>
    <dbReference type="NCBI Taxonomy" id="645466"/>
    <lineage>
        <taxon>Bacteria</taxon>
        <taxon>Bacillati</taxon>
        <taxon>Bacillota</taxon>
        <taxon>Clostridia</taxon>
        <taxon>Lachnospirales</taxon>
        <taxon>Lachnospiraceae</taxon>
        <taxon>Anaerostipes</taxon>
    </lineage>
</organism>
<dbReference type="Proteomes" id="UP000613208">
    <property type="component" value="Unassembled WGS sequence"/>
</dbReference>
<feature type="transmembrane region" description="Helical" evidence="1">
    <location>
        <begin position="110"/>
        <end position="126"/>
    </location>
</feature>
<keyword evidence="3" id="KW-1185">Reference proteome</keyword>
<feature type="transmembrane region" description="Helical" evidence="1">
    <location>
        <begin position="69"/>
        <end position="90"/>
    </location>
</feature>
<comment type="caution">
    <text evidence="2">The sequence shown here is derived from an EMBL/GenBank/DDBJ whole genome shotgun (WGS) entry which is preliminary data.</text>
</comment>
<name>A0A916QAR7_9FIRM</name>
<feature type="transmembrane region" description="Helical" evidence="1">
    <location>
        <begin position="12"/>
        <end position="31"/>
    </location>
</feature>
<dbReference type="AlphaFoldDB" id="A0A916QAR7"/>
<keyword evidence="1" id="KW-1133">Transmembrane helix</keyword>
<gene>
    <name evidence="2" type="ORF">ANBU17_13660</name>
</gene>
<reference evidence="2" key="1">
    <citation type="submission" date="2020-06" db="EMBL/GenBank/DDBJ databases">
        <title>Characterization of fructooligosaccharide metabolism and fructooligosaccharide-degrading enzymes in human commensal butyrate producers.</title>
        <authorList>
            <person name="Tanno H."/>
            <person name="Fujii T."/>
            <person name="Hirano K."/>
            <person name="Maeno S."/>
            <person name="Tonozuka T."/>
            <person name="Sakamoto M."/>
            <person name="Ohkuma M."/>
            <person name="Tochio T."/>
            <person name="Endo A."/>
        </authorList>
    </citation>
    <scope>NUCLEOTIDE SEQUENCE</scope>
    <source>
        <strain evidence="2">JCM 17466</strain>
    </source>
</reference>
<keyword evidence="1" id="KW-0812">Transmembrane</keyword>
<evidence type="ECO:0000256" key="1">
    <source>
        <dbReference type="SAM" id="Phobius"/>
    </source>
</evidence>
<keyword evidence="1" id="KW-0472">Membrane</keyword>
<proteinExistence type="predicted"/>
<evidence type="ECO:0000313" key="2">
    <source>
        <dbReference type="EMBL" id="GFO85019.1"/>
    </source>
</evidence>
<protein>
    <submittedName>
        <fullName evidence="2">Uncharacterized protein</fullName>
    </submittedName>
</protein>
<sequence>MLTSNMNKKLHIILASIMLIRFINIIYQCFWGGEVPFYAVFIFSAPSGIAFLFEICLLRENQHRKKYEVTGFLAFLNLGIQTIIGIYALYMLADLLPEIIETKAYFESDLLLSLLYLGIWAVYLKITHDYKKNIFR</sequence>
<dbReference type="RefSeq" id="WP_201310718.1">
    <property type="nucleotide sequence ID" value="NZ_BLYI01000027.1"/>
</dbReference>